<reference evidence="1" key="1">
    <citation type="submission" date="2022-05" db="EMBL/GenBank/DDBJ databases">
        <title>Schlegelella sp. nov., isolated from mangrove soil.</title>
        <authorList>
            <person name="Liu Y."/>
            <person name="Ge X."/>
            <person name="Liu W."/>
        </authorList>
    </citation>
    <scope>NUCLEOTIDE SEQUENCE</scope>
    <source>
        <strain evidence="1">S2-27</strain>
    </source>
</reference>
<dbReference type="SUPFAM" id="SSF57987">
    <property type="entry name" value="Inovirus (filamentous phage) major coat protein"/>
    <property type="match status" value="1"/>
</dbReference>
<evidence type="ECO:0000313" key="2">
    <source>
        <dbReference type="Proteomes" id="UP001165541"/>
    </source>
</evidence>
<keyword evidence="2" id="KW-1185">Reference proteome</keyword>
<organism evidence="1 2">
    <name type="scientific">Caldimonas mangrovi</name>
    <dbReference type="NCBI Taxonomy" id="2944811"/>
    <lineage>
        <taxon>Bacteria</taxon>
        <taxon>Pseudomonadati</taxon>
        <taxon>Pseudomonadota</taxon>
        <taxon>Betaproteobacteria</taxon>
        <taxon>Burkholderiales</taxon>
        <taxon>Sphaerotilaceae</taxon>
        <taxon>Caldimonas</taxon>
    </lineage>
</organism>
<dbReference type="InterPro" id="IPR008020">
    <property type="entry name" value="G8P"/>
</dbReference>
<comment type="caution">
    <text evidence="1">The sequence shown here is derived from an EMBL/GenBank/DDBJ whole genome shotgun (WGS) entry which is preliminary data.</text>
</comment>
<accession>A0ABT0YT54</accession>
<dbReference type="RefSeq" id="WP_251780393.1">
    <property type="nucleotide sequence ID" value="NZ_JAMKFE010000015.1"/>
</dbReference>
<sequence>MDIAAAVAEIIASNADIAQVGTAVFGVYVGIKVAKWIRRVL</sequence>
<gene>
    <name evidence="1" type="ORF">M8A51_20475</name>
</gene>
<dbReference type="EMBL" id="JAMKFE010000015">
    <property type="protein sequence ID" value="MCM5681911.1"/>
    <property type="molecule type" value="Genomic_DNA"/>
</dbReference>
<evidence type="ECO:0000313" key="1">
    <source>
        <dbReference type="EMBL" id="MCM5681911.1"/>
    </source>
</evidence>
<name>A0ABT0YT54_9BURK</name>
<dbReference type="Proteomes" id="UP001165541">
    <property type="component" value="Unassembled WGS sequence"/>
</dbReference>
<dbReference type="Pfam" id="PF05356">
    <property type="entry name" value="Phage_Coat_B"/>
    <property type="match status" value="1"/>
</dbReference>
<proteinExistence type="predicted"/>
<protein>
    <submittedName>
        <fullName evidence="1">Major capsid protein</fullName>
    </submittedName>
</protein>